<feature type="domain" description="HTH CENPB-type" evidence="2">
    <location>
        <begin position="55"/>
        <end position="124"/>
    </location>
</feature>
<dbReference type="Pfam" id="PF03221">
    <property type="entry name" value="HTH_Tnp_Tc5"/>
    <property type="match status" value="1"/>
</dbReference>
<reference evidence="3" key="1">
    <citation type="submission" date="2023-08" db="EMBL/GenBank/DDBJ databases">
        <title>Reference Genome Resource for the Citrus Pathogen Phytophthora citrophthora.</title>
        <authorList>
            <person name="Moller H."/>
            <person name="Coetzee B."/>
            <person name="Rose L.J."/>
            <person name="Van Niekerk J.M."/>
        </authorList>
    </citation>
    <scope>NUCLEOTIDE SEQUENCE</scope>
    <source>
        <strain evidence="3">STE-U-9442</strain>
    </source>
</reference>
<name>A0AAD9G4D6_9STRA</name>
<evidence type="ECO:0000259" key="2">
    <source>
        <dbReference type="PROSITE" id="PS51253"/>
    </source>
</evidence>
<dbReference type="Proteomes" id="UP001259832">
    <property type="component" value="Unassembled WGS sequence"/>
</dbReference>
<keyword evidence="1" id="KW-0238">DNA-binding</keyword>
<evidence type="ECO:0000256" key="1">
    <source>
        <dbReference type="ARBA" id="ARBA00023125"/>
    </source>
</evidence>
<evidence type="ECO:0000313" key="4">
    <source>
        <dbReference type="Proteomes" id="UP001259832"/>
    </source>
</evidence>
<dbReference type="SMART" id="SM00674">
    <property type="entry name" value="CENPB"/>
    <property type="match status" value="1"/>
</dbReference>
<dbReference type="AlphaFoldDB" id="A0AAD9G4D6"/>
<proteinExistence type="predicted"/>
<sequence length="227" mass="26026">MPLYHSYSTATKTAIVAQVCNGVAISAVAVESRILERTIRKWVAAAGHNPSLEPRRRGPKPRLPHEAERHLYEWIVGRQILGYPVDRSMILKKAQDVSLLVTGKSVGPGWYQRFIARHPDLTTRVAQSLSQKRNYVTSDDLNTLFNTLAKLLIELRLDTSRIFNMDETAFQTRKMCKRLLQCADRQTFGAWILQSTFTCLSLLVGVQRASWYLPRSYYLGRRWNGIF</sequence>
<dbReference type="SUPFAM" id="SSF46689">
    <property type="entry name" value="Homeodomain-like"/>
    <property type="match status" value="1"/>
</dbReference>
<protein>
    <submittedName>
        <fullName evidence="3">Jerky</fullName>
    </submittedName>
</protein>
<accession>A0AAD9G4D6</accession>
<gene>
    <name evidence="3" type="ORF">P3T76_012451</name>
</gene>
<evidence type="ECO:0000313" key="3">
    <source>
        <dbReference type="EMBL" id="KAK1931951.1"/>
    </source>
</evidence>
<dbReference type="GO" id="GO:0003677">
    <property type="term" value="F:DNA binding"/>
    <property type="evidence" value="ECO:0007669"/>
    <property type="project" value="UniProtKB-KW"/>
</dbReference>
<dbReference type="PROSITE" id="PS51253">
    <property type="entry name" value="HTH_CENPB"/>
    <property type="match status" value="1"/>
</dbReference>
<organism evidence="3 4">
    <name type="scientific">Phytophthora citrophthora</name>
    <dbReference type="NCBI Taxonomy" id="4793"/>
    <lineage>
        <taxon>Eukaryota</taxon>
        <taxon>Sar</taxon>
        <taxon>Stramenopiles</taxon>
        <taxon>Oomycota</taxon>
        <taxon>Peronosporomycetes</taxon>
        <taxon>Peronosporales</taxon>
        <taxon>Peronosporaceae</taxon>
        <taxon>Phytophthora</taxon>
    </lineage>
</organism>
<comment type="caution">
    <text evidence="3">The sequence shown here is derived from an EMBL/GenBank/DDBJ whole genome shotgun (WGS) entry which is preliminary data.</text>
</comment>
<dbReference type="EMBL" id="JASMQC010000031">
    <property type="protein sequence ID" value="KAK1931951.1"/>
    <property type="molecule type" value="Genomic_DNA"/>
</dbReference>
<dbReference type="InterPro" id="IPR009057">
    <property type="entry name" value="Homeodomain-like_sf"/>
</dbReference>
<keyword evidence="4" id="KW-1185">Reference proteome</keyword>
<dbReference type="InterPro" id="IPR006600">
    <property type="entry name" value="HTH_CenpB_DNA-bd_dom"/>
</dbReference>